<feature type="transmembrane region" description="Helical" evidence="1">
    <location>
        <begin position="98"/>
        <end position="123"/>
    </location>
</feature>
<protein>
    <recommendedName>
        <fullName evidence="4">Glycerophosphoryl diester phosphodiesterase membrane domain-containing protein</fullName>
    </recommendedName>
</protein>
<keyword evidence="1" id="KW-0812">Transmembrane</keyword>
<name>A0A328Q443_9EURY</name>
<keyword evidence="1" id="KW-1133">Transmembrane helix</keyword>
<dbReference type="InterPro" id="IPR025098">
    <property type="entry name" value="DUF4013"/>
</dbReference>
<feature type="transmembrane region" description="Helical" evidence="1">
    <location>
        <begin position="50"/>
        <end position="77"/>
    </location>
</feature>
<evidence type="ECO:0000313" key="3">
    <source>
        <dbReference type="Proteomes" id="UP000248557"/>
    </source>
</evidence>
<dbReference type="Proteomes" id="UP000248557">
    <property type="component" value="Unassembled WGS sequence"/>
</dbReference>
<dbReference type="EMBL" id="NGJK01000054">
    <property type="protein sequence ID" value="RAP03005.1"/>
    <property type="molecule type" value="Genomic_DNA"/>
</dbReference>
<organism evidence="2 3">
    <name type="scientific">Methanosphaera stadtmanae</name>
    <dbReference type="NCBI Taxonomy" id="2317"/>
    <lineage>
        <taxon>Archaea</taxon>
        <taxon>Methanobacteriati</taxon>
        <taxon>Methanobacteriota</taxon>
        <taxon>Methanomada group</taxon>
        <taxon>Methanobacteria</taxon>
        <taxon>Methanobacteriales</taxon>
        <taxon>Methanobacteriaceae</taxon>
        <taxon>Methanosphaera</taxon>
    </lineage>
</organism>
<comment type="caution">
    <text evidence="2">The sequence shown here is derived from an EMBL/GenBank/DDBJ whole genome shotgun (WGS) entry which is preliminary data.</text>
</comment>
<dbReference type="Pfam" id="PF13197">
    <property type="entry name" value="DUF4013"/>
    <property type="match status" value="1"/>
</dbReference>
<proteinExistence type="predicted"/>
<sequence>MGGKKMDVLDLIKEAFYYPINDYKNWLIIAILFLLNTVLSSYVISKGGAVGIIGSIISLLITIIIAGVTVAVMRNTFNNSNNVPMIDLQINFVDGIKYSIISIVYSVIPVIIALIMGIFTGIYSTIDKILTTVVQSSVATNATPDVIIQAIPQDLLVSFGMNILIIMFVFIILSIIAAILLAIAEARFAETGNILSAFDIKAIFDKISSIGWGNYIVFLISLAIVLIVLGIVSGIIAYIPYIGALISGFVIDSFLVLFIARAIALIYQQGY</sequence>
<feature type="transmembrane region" description="Helical" evidence="1">
    <location>
        <begin position="245"/>
        <end position="267"/>
    </location>
</feature>
<keyword evidence="1" id="KW-0472">Membrane</keyword>
<feature type="transmembrane region" description="Helical" evidence="1">
    <location>
        <begin position="163"/>
        <end position="184"/>
    </location>
</feature>
<dbReference type="AlphaFoldDB" id="A0A328Q443"/>
<gene>
    <name evidence="2" type="ORF">CA615_04395</name>
</gene>
<reference evidence="2 3" key="1">
    <citation type="submission" date="2017-05" db="EMBL/GenBank/DDBJ databases">
        <title>Host range expansion of the Methanosphaera genus to humans and monogastric animals involves recent and extensive reduction in genome content.</title>
        <authorList>
            <person name="Hoedt E.C."/>
            <person name="Volmer J.G."/>
            <person name="Parks D.H."/>
            <person name="Rosewarne C.P."/>
            <person name="Denman S.E."/>
            <person name="Mcsweeney C.S."/>
            <person name="O Cuiv P."/>
            <person name="Hugenholtz P."/>
            <person name="Tyson G.W."/>
            <person name="Morrison M."/>
        </authorList>
    </citation>
    <scope>NUCLEOTIDE SEQUENCE [LARGE SCALE GENOMIC DNA]</scope>
    <source>
        <strain evidence="2 3">PA5</strain>
    </source>
</reference>
<evidence type="ECO:0008006" key="4">
    <source>
        <dbReference type="Google" id="ProtNLM"/>
    </source>
</evidence>
<feature type="transmembrane region" description="Helical" evidence="1">
    <location>
        <begin position="215"/>
        <end position="239"/>
    </location>
</feature>
<evidence type="ECO:0000313" key="2">
    <source>
        <dbReference type="EMBL" id="RAP03005.1"/>
    </source>
</evidence>
<evidence type="ECO:0000256" key="1">
    <source>
        <dbReference type="SAM" id="Phobius"/>
    </source>
</evidence>
<feature type="transmembrane region" description="Helical" evidence="1">
    <location>
        <begin position="26"/>
        <end position="44"/>
    </location>
</feature>
<accession>A0A328Q443</accession>